<proteinExistence type="predicted"/>
<accession>A0A847U114</accession>
<dbReference type="RefSeq" id="WP_170093197.1">
    <property type="nucleotide sequence ID" value="NZ_WOYG01000001.1"/>
</dbReference>
<organism evidence="1 2">
    <name type="scientific">Halomicrobium mukohataei</name>
    <dbReference type="NCBI Taxonomy" id="57705"/>
    <lineage>
        <taxon>Archaea</taxon>
        <taxon>Methanobacteriati</taxon>
        <taxon>Methanobacteriota</taxon>
        <taxon>Stenosarchaea group</taxon>
        <taxon>Halobacteria</taxon>
        <taxon>Halobacteriales</taxon>
        <taxon>Haloarculaceae</taxon>
        <taxon>Halomicrobium</taxon>
    </lineage>
</organism>
<dbReference type="OrthoDB" id="324846at2157"/>
<comment type="caution">
    <text evidence="1">The sequence shown here is derived from an EMBL/GenBank/DDBJ whole genome shotgun (WGS) entry which is preliminary data.</text>
</comment>
<evidence type="ECO:0000313" key="2">
    <source>
        <dbReference type="Proteomes" id="UP000608662"/>
    </source>
</evidence>
<protein>
    <submittedName>
        <fullName evidence="1">Uncharacterized protein</fullName>
    </submittedName>
</protein>
<dbReference type="EMBL" id="WOYG01000001">
    <property type="protein sequence ID" value="NLV09313.1"/>
    <property type="molecule type" value="Genomic_DNA"/>
</dbReference>
<name>A0A847U114_9EURY</name>
<evidence type="ECO:0000313" key="1">
    <source>
        <dbReference type="EMBL" id="NLV09313.1"/>
    </source>
</evidence>
<dbReference type="AlphaFoldDB" id="A0A847U114"/>
<dbReference type="Proteomes" id="UP000608662">
    <property type="component" value="Unassembled WGS sequence"/>
</dbReference>
<reference evidence="1" key="1">
    <citation type="submission" date="2019-12" db="EMBL/GenBank/DDBJ databases">
        <title>Whole-genome sequence of Halomicrobium mukohataei pws1.</title>
        <authorList>
            <person name="Verma D.K."/>
            <person name="Gopal K."/>
            <person name="Prasad E.S."/>
        </authorList>
    </citation>
    <scope>NUCLEOTIDE SEQUENCE</scope>
    <source>
        <strain evidence="1">Pws1</strain>
    </source>
</reference>
<sequence length="377" mass="43359">MSSSNDWNGYAYSDLREKLISAELPALREAGLLDPDTIRMLESYRQHYEPNTEPHYEKDETAYWYYNTERYTEIVRRNLGENLSKAVKNEEWGLVKHATGLNKNQSEDSDVVDYERFRELIQETGLVLNISGPTKSGKTATACRFLEFVYTIHNPNIRVATHIKSLAENYDWIDFIRTDEELKEWCKEHQGVEKYFIGDEAHEWGTGYSHQAQGVQKKMSSFVRLAGKEPYNVKMILICHRADGMHPALQNDELCYYARKEGETLEEARQNVVFYDSLAGGDLTDEKFDLDVRDTNLNYSIHDTTQFEIIVDGEDSSDEDTPDVGQAEYESCRVCERNVGIDNTGFCPDHSMDDLHEPDNDAEDILGLAESADSLHW</sequence>
<dbReference type="InterPro" id="IPR027417">
    <property type="entry name" value="P-loop_NTPase"/>
</dbReference>
<dbReference type="Gene3D" id="3.40.50.300">
    <property type="entry name" value="P-loop containing nucleotide triphosphate hydrolases"/>
    <property type="match status" value="1"/>
</dbReference>
<gene>
    <name evidence="1" type="ORF">GOC74_05130</name>
</gene>